<keyword evidence="4 5" id="KW-0472">Membrane</keyword>
<feature type="transmembrane region" description="Helical" evidence="5">
    <location>
        <begin position="435"/>
        <end position="460"/>
    </location>
</feature>
<keyword evidence="2 5" id="KW-0812">Transmembrane</keyword>
<name>A0A818WSD9_9BILA</name>
<dbReference type="InterPro" id="IPR050579">
    <property type="entry name" value="PMP-22/EMP/MP20-like"/>
</dbReference>
<evidence type="ECO:0000256" key="2">
    <source>
        <dbReference type="ARBA" id="ARBA00022692"/>
    </source>
</evidence>
<feature type="transmembrane region" description="Helical" evidence="5">
    <location>
        <begin position="6"/>
        <end position="28"/>
    </location>
</feature>
<gene>
    <name evidence="6" type="ORF">OTI717_LOCUS14247</name>
</gene>
<keyword evidence="3 5" id="KW-1133">Transmembrane helix</keyword>
<feature type="transmembrane region" description="Helical" evidence="5">
    <location>
        <begin position="128"/>
        <end position="150"/>
    </location>
</feature>
<evidence type="ECO:0000313" key="6">
    <source>
        <dbReference type="EMBL" id="CAF3727824.1"/>
    </source>
</evidence>
<feature type="transmembrane region" description="Helical" evidence="5">
    <location>
        <begin position="405"/>
        <end position="423"/>
    </location>
</feature>
<feature type="transmembrane region" description="Helical" evidence="5">
    <location>
        <begin position="162"/>
        <end position="187"/>
    </location>
</feature>
<dbReference type="GO" id="GO:0005886">
    <property type="term" value="C:plasma membrane"/>
    <property type="evidence" value="ECO:0007669"/>
    <property type="project" value="TreeGrafter"/>
</dbReference>
<evidence type="ECO:0000256" key="5">
    <source>
        <dbReference type="SAM" id="Phobius"/>
    </source>
</evidence>
<reference evidence="6" key="1">
    <citation type="submission" date="2021-02" db="EMBL/GenBank/DDBJ databases">
        <authorList>
            <person name="Nowell W R."/>
        </authorList>
    </citation>
    <scope>NUCLEOTIDE SEQUENCE</scope>
</reference>
<feature type="transmembrane region" description="Helical" evidence="5">
    <location>
        <begin position="283"/>
        <end position="307"/>
    </location>
</feature>
<feature type="transmembrane region" description="Helical" evidence="5">
    <location>
        <begin position="255"/>
        <end position="277"/>
    </location>
</feature>
<accession>A0A818WSD9</accession>
<dbReference type="EMBL" id="CAJOAX010001576">
    <property type="protein sequence ID" value="CAF3727824.1"/>
    <property type="molecule type" value="Genomic_DNA"/>
</dbReference>
<sequence length="562" mass="64259">MRIKAVLLVTLALFFAIIGLIFHFLALFSKRWTVAIPRQPRGPNDQIHYYSLWTRCQYSNTSFVIPDISSQPNIENFVCRPNTYLRYDINNEEISKKCYLSRHQCSSIIGVDPDCKCKYLPITQIQQWCCILAAVFLLFTIFSLYLRLIASPQNASATLLLALAPMALLTIALLLMIITMILVGAYLRRNEYEDYDMKLPKHIFPPLSILSETFNLYRLNAFFKNYKDPIVHRNAISTFKSIHEERFHARIDWSAGAEIVAILVTLITYILSIILAVAQTMQIRSVVLVTLALFLGIAALVLHLLAMCSPRWKITKRDRAPIMAPVSYGLWQRCEYANITIMKQGIALGIRPNVQICRPNRYMRYSSDNFDTCYHIRRNCPVTEQEQLPEGCLCRYLPSAKGLQWLTVLAAIFLVLGLLLLYLKTIASPQNDVAVLLIGFGPFICFLLALLLMSTALILVGTYLRRDTYEDYTFPLTSVATDAKDVQGFDLHSLRNYAKRYESKFTHDQYVNAENELRTDAHTHYHTTIGWATGFEIIATVLVFFVTALTFLLVQSSRSDDM</sequence>
<dbReference type="Gene3D" id="1.20.140.150">
    <property type="match status" value="2"/>
</dbReference>
<feature type="transmembrane region" description="Helical" evidence="5">
    <location>
        <begin position="528"/>
        <end position="554"/>
    </location>
</feature>
<evidence type="ECO:0000313" key="7">
    <source>
        <dbReference type="Proteomes" id="UP000663823"/>
    </source>
</evidence>
<evidence type="ECO:0000256" key="3">
    <source>
        <dbReference type="ARBA" id="ARBA00022989"/>
    </source>
</evidence>
<organism evidence="6 7">
    <name type="scientific">Rotaria sordida</name>
    <dbReference type="NCBI Taxonomy" id="392033"/>
    <lineage>
        <taxon>Eukaryota</taxon>
        <taxon>Metazoa</taxon>
        <taxon>Spiralia</taxon>
        <taxon>Gnathifera</taxon>
        <taxon>Rotifera</taxon>
        <taxon>Eurotatoria</taxon>
        <taxon>Bdelloidea</taxon>
        <taxon>Philodinida</taxon>
        <taxon>Philodinidae</taxon>
        <taxon>Rotaria</taxon>
    </lineage>
</organism>
<evidence type="ECO:0000256" key="4">
    <source>
        <dbReference type="ARBA" id="ARBA00023136"/>
    </source>
</evidence>
<comment type="caution">
    <text evidence="6">The sequence shown here is derived from an EMBL/GenBank/DDBJ whole genome shotgun (WGS) entry which is preliminary data.</text>
</comment>
<dbReference type="Proteomes" id="UP000663823">
    <property type="component" value="Unassembled WGS sequence"/>
</dbReference>
<dbReference type="AlphaFoldDB" id="A0A818WSD9"/>
<protein>
    <submittedName>
        <fullName evidence="6">Uncharacterized protein</fullName>
    </submittedName>
</protein>
<dbReference type="PANTHER" id="PTHR10671:SF108">
    <property type="entry name" value="CLAUDIN FAMILY PROTEIN-RELATED"/>
    <property type="match status" value="1"/>
</dbReference>
<evidence type="ECO:0000256" key="1">
    <source>
        <dbReference type="ARBA" id="ARBA00004141"/>
    </source>
</evidence>
<dbReference type="PANTHER" id="PTHR10671">
    <property type="entry name" value="EPITHELIAL MEMBRANE PROTEIN-RELATED"/>
    <property type="match status" value="1"/>
</dbReference>
<proteinExistence type="predicted"/>
<comment type="subcellular location">
    <subcellularLocation>
        <location evidence="1">Membrane</location>
        <topology evidence="1">Multi-pass membrane protein</topology>
    </subcellularLocation>
</comment>